<gene>
    <name evidence="2" type="ORF">HU200_060086</name>
</gene>
<proteinExistence type="predicted"/>
<organism evidence="2 3">
    <name type="scientific">Digitaria exilis</name>
    <dbReference type="NCBI Taxonomy" id="1010633"/>
    <lineage>
        <taxon>Eukaryota</taxon>
        <taxon>Viridiplantae</taxon>
        <taxon>Streptophyta</taxon>
        <taxon>Embryophyta</taxon>
        <taxon>Tracheophyta</taxon>
        <taxon>Spermatophyta</taxon>
        <taxon>Magnoliopsida</taxon>
        <taxon>Liliopsida</taxon>
        <taxon>Poales</taxon>
        <taxon>Poaceae</taxon>
        <taxon>PACMAD clade</taxon>
        <taxon>Panicoideae</taxon>
        <taxon>Panicodae</taxon>
        <taxon>Paniceae</taxon>
        <taxon>Anthephorinae</taxon>
        <taxon>Digitaria</taxon>
    </lineage>
</organism>
<dbReference type="AlphaFoldDB" id="A0A835E0S1"/>
<evidence type="ECO:0000313" key="3">
    <source>
        <dbReference type="Proteomes" id="UP000636709"/>
    </source>
</evidence>
<feature type="region of interest" description="Disordered" evidence="1">
    <location>
        <begin position="203"/>
        <end position="430"/>
    </location>
</feature>
<feature type="compositionally biased region" description="Low complexity" evidence="1">
    <location>
        <begin position="345"/>
        <end position="356"/>
    </location>
</feature>
<feature type="compositionally biased region" description="Low complexity" evidence="1">
    <location>
        <begin position="395"/>
        <end position="406"/>
    </location>
</feature>
<accession>A0A835E0S1</accession>
<reference evidence="2" key="1">
    <citation type="submission" date="2020-07" db="EMBL/GenBank/DDBJ databases">
        <title>Genome sequence and genetic diversity analysis of an under-domesticated orphan crop, white fonio (Digitaria exilis).</title>
        <authorList>
            <person name="Bennetzen J.L."/>
            <person name="Chen S."/>
            <person name="Ma X."/>
            <person name="Wang X."/>
            <person name="Yssel A.E.J."/>
            <person name="Chaluvadi S.R."/>
            <person name="Johnson M."/>
            <person name="Gangashetty P."/>
            <person name="Hamidou F."/>
            <person name="Sanogo M.D."/>
            <person name="Zwaenepoel A."/>
            <person name="Wallace J."/>
            <person name="Van De Peer Y."/>
            <person name="Van Deynze A."/>
        </authorList>
    </citation>
    <scope>NUCLEOTIDE SEQUENCE</scope>
    <source>
        <tissue evidence="2">Leaves</tissue>
    </source>
</reference>
<feature type="region of interest" description="Disordered" evidence="1">
    <location>
        <begin position="141"/>
        <end position="162"/>
    </location>
</feature>
<name>A0A835E0S1_9POAL</name>
<keyword evidence="3" id="KW-1185">Reference proteome</keyword>
<protein>
    <submittedName>
        <fullName evidence="2">Uncharacterized protein</fullName>
    </submittedName>
</protein>
<feature type="compositionally biased region" description="Low complexity" evidence="1">
    <location>
        <begin position="316"/>
        <end position="331"/>
    </location>
</feature>
<comment type="caution">
    <text evidence="2">The sequence shown here is derived from an EMBL/GenBank/DDBJ whole genome shotgun (WGS) entry which is preliminary data.</text>
</comment>
<dbReference type="Proteomes" id="UP000636709">
    <property type="component" value="Unassembled WGS sequence"/>
</dbReference>
<evidence type="ECO:0000313" key="2">
    <source>
        <dbReference type="EMBL" id="KAF8657522.1"/>
    </source>
</evidence>
<feature type="compositionally biased region" description="Basic and acidic residues" evidence="1">
    <location>
        <begin position="141"/>
        <end position="151"/>
    </location>
</feature>
<feature type="region of interest" description="Disordered" evidence="1">
    <location>
        <begin position="57"/>
        <end position="96"/>
    </location>
</feature>
<sequence>MISKAKEERPYIAEVLNRPPGTNPTITMYADHQKTTIPGECQEVSFVFAASTKEVEEDADATAESSAALNDEGALPTTRTSLRRCESGEGSSDVPSSRGLLVAIATVKSPKTWRSNLRLLGEGNGGGNCFRACAGRKAAISHDRDDADEKAPPPFGKGHGPIRIESAFTGLRVGLTYSITSTSMWTSPPVGVDLGIREALEQRAAAEDSTSGDATVGEGKKTLPLTTRDKKSAKGAPNDMWDPRNSGAQSAPNDTWDPRNPGARGAPNDMWDPRNPGAQSAPNDTWDPRNPGARGAPNDMWDPRNPGAQSAPDDTAVASSAKRRAVVPSSATAPRAEPQQSHPPRAASRAGTASSATHRHHTRHAAADSSAKRRAVVPSSATAPRAEPQQSHPPRAASRAGTASSATHRHHTRHAAADSSAKSRAPDPSFYAPPLDRFDTVAVPHMAARPFGLPTPLCRFDTRPLHSNAINVAGCAAFQTVPVCSPESLYFARAVVTVPTTAVEGLFFGISMEFLISQRVLHQLRVWSGDQDRVVLVMPAISVSVVVNQILGTYMVPIVHHDDVPTIFLIRLPSPADVATFDNHSWRWITEEVFFRRVSRLVHHGVVVVMAAGGGGGRRWR</sequence>
<evidence type="ECO:0000256" key="1">
    <source>
        <dbReference type="SAM" id="MobiDB-lite"/>
    </source>
</evidence>
<dbReference type="EMBL" id="JACEFO010002497">
    <property type="protein sequence ID" value="KAF8657522.1"/>
    <property type="molecule type" value="Genomic_DNA"/>
</dbReference>